<feature type="region of interest" description="Disordered" evidence="5">
    <location>
        <begin position="51"/>
        <end position="91"/>
    </location>
</feature>
<evidence type="ECO:0000256" key="2">
    <source>
        <dbReference type="ARBA" id="ARBA00022692"/>
    </source>
</evidence>
<dbReference type="Gene3D" id="2.30.29.30">
    <property type="entry name" value="Pleckstrin-homology domain (PH domain)/Phosphotyrosine-binding domain (PTB)"/>
    <property type="match status" value="1"/>
</dbReference>
<dbReference type="EnsemblPlants" id="ORGLA08G0166100.1">
    <property type="protein sequence ID" value="ORGLA08G0166100.1"/>
    <property type="gene ID" value="ORGLA08G0166100"/>
</dbReference>
<evidence type="ECO:0000259" key="7">
    <source>
        <dbReference type="PROSITE" id="PS51778"/>
    </source>
</evidence>
<proteinExistence type="predicted"/>
<dbReference type="InterPro" id="IPR011993">
    <property type="entry name" value="PH-like_dom_sf"/>
</dbReference>
<accession>I1QJR0</accession>
<dbReference type="SMART" id="SM00568">
    <property type="entry name" value="GRAM"/>
    <property type="match status" value="1"/>
</dbReference>
<comment type="subcellular location">
    <subcellularLocation>
        <location evidence="1">Membrane</location>
        <topology evidence="1">Single-pass membrane protein</topology>
    </subcellularLocation>
</comment>
<dbReference type="OMA" id="YQGSEAC"/>
<evidence type="ECO:0000256" key="5">
    <source>
        <dbReference type="SAM" id="MobiDB-lite"/>
    </source>
</evidence>
<dbReference type="PROSITE" id="PS51778">
    <property type="entry name" value="VAST"/>
    <property type="match status" value="2"/>
</dbReference>
<dbReference type="GO" id="GO:0016020">
    <property type="term" value="C:membrane"/>
    <property type="evidence" value="ECO:0007669"/>
    <property type="project" value="UniProtKB-SubCell"/>
</dbReference>
<keyword evidence="4 6" id="KW-0472">Membrane</keyword>
<name>I1QJR0_ORYGL</name>
<dbReference type="Pfam" id="PF16016">
    <property type="entry name" value="VASt"/>
    <property type="match status" value="2"/>
</dbReference>
<dbReference type="SUPFAM" id="SSF49562">
    <property type="entry name" value="C2 domain (Calcium/lipid-binding domain, CaLB)"/>
    <property type="match status" value="1"/>
</dbReference>
<keyword evidence="9" id="KW-1185">Reference proteome</keyword>
<reference evidence="8 9" key="2">
    <citation type="submission" date="2018-04" db="EMBL/GenBank/DDBJ databases">
        <title>OglaRS2 (Oryza glaberrima Reference Sequence Version 2).</title>
        <authorList>
            <person name="Zhang J."/>
            <person name="Kudrna D."/>
            <person name="Lee S."/>
            <person name="Talag J."/>
            <person name="Rajasekar S."/>
            <person name="Wing R.A."/>
        </authorList>
    </citation>
    <scope>NUCLEOTIDE SEQUENCE [LARGE SCALE GENOMIC DNA]</scope>
    <source>
        <strain evidence="8 9">cv. IRGC 96717</strain>
    </source>
</reference>
<keyword evidence="2 6" id="KW-0812">Transmembrane</keyword>
<feature type="transmembrane region" description="Helical" evidence="6">
    <location>
        <begin position="378"/>
        <end position="399"/>
    </location>
</feature>
<evidence type="ECO:0000256" key="6">
    <source>
        <dbReference type="SAM" id="Phobius"/>
    </source>
</evidence>
<feature type="compositionally biased region" description="Basic and acidic residues" evidence="5">
    <location>
        <begin position="71"/>
        <end position="83"/>
    </location>
</feature>
<feature type="domain" description="VASt" evidence="7">
    <location>
        <begin position="721"/>
        <end position="888"/>
    </location>
</feature>
<dbReference type="STRING" id="4538.I1QJR0"/>
<evidence type="ECO:0000313" key="8">
    <source>
        <dbReference type="EnsemblPlants" id="ORGLA08G0166100.1"/>
    </source>
</evidence>
<feature type="domain" description="VASt" evidence="7">
    <location>
        <begin position="181"/>
        <end position="353"/>
    </location>
</feature>
<dbReference type="Pfam" id="PF02893">
    <property type="entry name" value="GRAM"/>
    <property type="match status" value="1"/>
</dbReference>
<reference evidence="8" key="1">
    <citation type="submission" date="2015-06" db="UniProtKB">
        <authorList>
            <consortium name="EnsemblPlants"/>
        </authorList>
    </citation>
    <scope>IDENTIFICATION</scope>
</reference>
<dbReference type="InterPro" id="IPR035892">
    <property type="entry name" value="C2_domain_sf"/>
</dbReference>
<evidence type="ECO:0000256" key="3">
    <source>
        <dbReference type="ARBA" id="ARBA00022989"/>
    </source>
</evidence>
<evidence type="ECO:0000256" key="1">
    <source>
        <dbReference type="ARBA" id="ARBA00004167"/>
    </source>
</evidence>
<evidence type="ECO:0000313" key="9">
    <source>
        <dbReference type="Proteomes" id="UP000007306"/>
    </source>
</evidence>
<dbReference type="InterPro" id="IPR004182">
    <property type="entry name" value="GRAM"/>
</dbReference>
<keyword evidence="3 6" id="KW-1133">Transmembrane helix</keyword>
<organism evidence="8 9">
    <name type="scientific">Oryza glaberrima</name>
    <name type="common">African rice</name>
    <dbReference type="NCBI Taxonomy" id="4538"/>
    <lineage>
        <taxon>Eukaryota</taxon>
        <taxon>Viridiplantae</taxon>
        <taxon>Streptophyta</taxon>
        <taxon>Embryophyta</taxon>
        <taxon>Tracheophyta</taxon>
        <taxon>Spermatophyta</taxon>
        <taxon>Magnoliopsida</taxon>
        <taxon>Liliopsida</taxon>
        <taxon>Poales</taxon>
        <taxon>Poaceae</taxon>
        <taxon>BOP clade</taxon>
        <taxon>Oryzoideae</taxon>
        <taxon>Oryzeae</taxon>
        <taxon>Oryzinae</taxon>
        <taxon>Oryza</taxon>
    </lineage>
</organism>
<dbReference type="InterPro" id="IPR044511">
    <property type="entry name" value="At1g03370/At5g50170-like"/>
</dbReference>
<dbReference type="Proteomes" id="UP000007306">
    <property type="component" value="Chromosome 8"/>
</dbReference>
<evidence type="ECO:0000256" key="4">
    <source>
        <dbReference type="ARBA" id="ARBA00023136"/>
    </source>
</evidence>
<dbReference type="PANTHER" id="PTHR46296">
    <property type="entry name" value="BNAA05G37250D PROTEIN"/>
    <property type="match status" value="1"/>
</dbReference>
<dbReference type="PANTHER" id="PTHR46296:SF2">
    <property type="entry name" value="OS08G0492400 PROTEIN"/>
    <property type="match status" value="1"/>
</dbReference>
<dbReference type="eggNOG" id="KOG1032">
    <property type="taxonomic scope" value="Eukaryota"/>
</dbReference>
<protein>
    <recommendedName>
        <fullName evidence="7">VASt domain-containing protein</fullName>
    </recommendedName>
</protein>
<sequence length="888" mass="99168">MSLETAGATRSWSDDLVSELTDIQKDYSLSSQGTGTSVALSYQGSEACQEESVNGNLGRAGFTEEDNCSQDTDKNQTTAEDKSNGIPAAASTGIEVSKMDKSNKPSFVDRVCQMFVRKSDDVVTTPLVTTDKSEDVQEATTGYEAPATGSQTYSASTDTPFDELLKYFESKHQEVEMPVDLQGILVDKSYITSPSDLNNFLFSPDSNFRQTVVELQGCSDVKMVSWKIDSDGESLKRVITYTTAPSKLVKAVKATEEQSYLKADGNGYSVLLSVSTPDVPCGTYFRTEILFRILPGPELDSEQLTSHLVISWRINFLQSTMMKGMIENGAKQGLQQNYAQFSDLLSQKIKPIDVDAGSDKGQVLASLQRGQESDWKIAFLYFCNFGVLCSLFVTIYIAVHVQLRSSGAHKGLEFPGLDLPDSLSEIVMGGLLFLQLQHIYKKISCFIQAREQKDIFEFDAMDDPPSVMNVHVYDFDGPFDEVTSLGHAEINFVKSNLSELADVWIPLQGNLAQSWQSKLHLRIFLSNSKGSTMVTEYLSKMEKEVGKKMTLRSPRTNTAFQELFSLPAEEFLISSFTCCLKRKLHTQGHLFLSPRTIGFYSSMFGRKTKFFFLWEDIEEIQAVPQSISSWSPSLVITLHKGRGMDAKHGAKSVDNGRLKFCLQSFASFSVANRTIMALWKARSLSSEYKMQIAEEQSQNNDTLQSEDSGIFVGVEDAKNLQMNEVFSSSISANMASLMEVFGGGSFEMKIMNKVGCLNYSATQWESDKPDEYQRQIHYKFSRKLSPIGGEVTGTQQKSPMPNKAGWIIEEVMELQGILFGDFFTIHIRYQIEDLAPKQRACSVQVFLGIEWSKTTRHRKRIEKSVLSGSSARLKEMFILASKQLPHAR</sequence>
<dbReference type="AlphaFoldDB" id="I1QJR0"/>
<dbReference type="HOGENOM" id="CLU_009431_0_0_1"/>
<dbReference type="InterPro" id="IPR031968">
    <property type="entry name" value="VASt"/>
</dbReference>
<dbReference type="Gramene" id="ORGLA08G0166100.1">
    <property type="protein sequence ID" value="ORGLA08G0166100.1"/>
    <property type="gene ID" value="ORGLA08G0166100"/>
</dbReference>